<feature type="transmembrane region" description="Helical" evidence="1">
    <location>
        <begin position="13"/>
        <end position="29"/>
    </location>
</feature>
<protein>
    <recommendedName>
        <fullName evidence="4">RNase H type-1 domain-containing protein</fullName>
    </recommendedName>
</protein>
<evidence type="ECO:0008006" key="4">
    <source>
        <dbReference type="Google" id="ProtNLM"/>
    </source>
</evidence>
<reference evidence="2 3" key="1">
    <citation type="journal article" date="2012" name="Nature">
        <title>Repeated polyploidization of Gossypium genomes and the evolution of spinnable cotton fibres.</title>
        <authorList>
            <person name="Paterson A.H."/>
            <person name="Wendel J.F."/>
            <person name="Gundlach H."/>
            <person name="Guo H."/>
            <person name="Jenkins J."/>
            <person name="Jin D."/>
            <person name="Llewellyn D."/>
            <person name="Showmaker K.C."/>
            <person name="Shu S."/>
            <person name="Udall J."/>
            <person name="Yoo M.J."/>
            <person name="Byers R."/>
            <person name="Chen W."/>
            <person name="Doron-Faigenboim A."/>
            <person name="Duke M.V."/>
            <person name="Gong L."/>
            <person name="Grimwood J."/>
            <person name="Grover C."/>
            <person name="Grupp K."/>
            <person name="Hu G."/>
            <person name="Lee T.H."/>
            <person name="Li J."/>
            <person name="Lin L."/>
            <person name="Liu T."/>
            <person name="Marler B.S."/>
            <person name="Page J.T."/>
            <person name="Roberts A.W."/>
            <person name="Romanel E."/>
            <person name="Sanders W.S."/>
            <person name="Szadkowski E."/>
            <person name="Tan X."/>
            <person name="Tang H."/>
            <person name="Xu C."/>
            <person name="Wang J."/>
            <person name="Wang Z."/>
            <person name="Zhang D."/>
            <person name="Zhang L."/>
            <person name="Ashrafi H."/>
            <person name="Bedon F."/>
            <person name="Bowers J.E."/>
            <person name="Brubaker C.L."/>
            <person name="Chee P.W."/>
            <person name="Das S."/>
            <person name="Gingle A.R."/>
            <person name="Haigler C.H."/>
            <person name="Harker D."/>
            <person name="Hoffmann L.V."/>
            <person name="Hovav R."/>
            <person name="Jones D.C."/>
            <person name="Lemke C."/>
            <person name="Mansoor S."/>
            <person name="ur Rahman M."/>
            <person name="Rainville L.N."/>
            <person name="Rambani A."/>
            <person name="Reddy U.K."/>
            <person name="Rong J.K."/>
            <person name="Saranga Y."/>
            <person name="Scheffler B.E."/>
            <person name="Scheffler J.A."/>
            <person name="Stelly D.M."/>
            <person name="Triplett B.A."/>
            <person name="Van Deynze A."/>
            <person name="Vaslin M.F."/>
            <person name="Waghmare V.N."/>
            <person name="Walford S.A."/>
            <person name="Wright R.J."/>
            <person name="Zaki E.A."/>
            <person name="Zhang T."/>
            <person name="Dennis E.S."/>
            <person name="Mayer K.F."/>
            <person name="Peterson D.G."/>
            <person name="Rokhsar D.S."/>
            <person name="Wang X."/>
            <person name="Schmutz J."/>
        </authorList>
    </citation>
    <scope>NUCLEOTIDE SEQUENCE [LARGE SCALE GENOMIC DNA]</scope>
</reference>
<evidence type="ECO:0000313" key="3">
    <source>
        <dbReference type="Proteomes" id="UP000032304"/>
    </source>
</evidence>
<keyword evidence="1" id="KW-0472">Membrane</keyword>
<name>A0A0D2SFD5_GOSRA</name>
<dbReference type="AlphaFoldDB" id="A0A0D2SFD5"/>
<dbReference type="EMBL" id="CM001746">
    <property type="protein sequence ID" value="KJB42974.1"/>
    <property type="molecule type" value="Genomic_DNA"/>
</dbReference>
<organism evidence="2 3">
    <name type="scientific">Gossypium raimondii</name>
    <name type="common">Peruvian cotton</name>
    <name type="synonym">Gossypium klotzschianum subsp. raimondii</name>
    <dbReference type="NCBI Taxonomy" id="29730"/>
    <lineage>
        <taxon>Eukaryota</taxon>
        <taxon>Viridiplantae</taxon>
        <taxon>Streptophyta</taxon>
        <taxon>Embryophyta</taxon>
        <taxon>Tracheophyta</taxon>
        <taxon>Spermatophyta</taxon>
        <taxon>Magnoliopsida</taxon>
        <taxon>eudicotyledons</taxon>
        <taxon>Gunneridae</taxon>
        <taxon>Pentapetalae</taxon>
        <taxon>rosids</taxon>
        <taxon>malvids</taxon>
        <taxon>Malvales</taxon>
        <taxon>Malvaceae</taxon>
        <taxon>Malvoideae</taxon>
        <taxon>Gossypium</taxon>
    </lineage>
</organism>
<dbReference type="Gramene" id="KJB42974">
    <property type="protein sequence ID" value="KJB42974"/>
    <property type="gene ID" value="B456_007G177700"/>
</dbReference>
<accession>A0A0D2SFD5</accession>
<dbReference type="Proteomes" id="UP000032304">
    <property type="component" value="Chromosome 7"/>
</dbReference>
<keyword evidence="1" id="KW-1133">Transmembrane helix</keyword>
<sequence>MCCDVNWTGVQKSLWLIAISASCWIVWLARNNKVFDRTLINLDTMLYHSKMRALMWARAVLDECQFSECYWWYWPAKCSSSRSMLSRTEDVAGCGGVLRDNKGVACALFSGRIKARGSGMTKLMAFKGVVEMYIGLNRKAHLLNLFENINYGTRQMAGFQVAVTHRQSNGMADVLAKADISRSSFFKVSW</sequence>
<keyword evidence="1" id="KW-0812">Transmembrane</keyword>
<evidence type="ECO:0000313" key="2">
    <source>
        <dbReference type="EMBL" id="KJB42974.1"/>
    </source>
</evidence>
<evidence type="ECO:0000256" key="1">
    <source>
        <dbReference type="SAM" id="Phobius"/>
    </source>
</evidence>
<proteinExistence type="predicted"/>
<keyword evidence="3" id="KW-1185">Reference proteome</keyword>
<gene>
    <name evidence="2" type="ORF">B456_007G177700</name>
</gene>